<dbReference type="PANTHER" id="PTHR21392:SF0">
    <property type="entry name" value="TRNA-URIDINE AMINOCARBOXYPROPYLTRANSFERASE 2"/>
    <property type="match status" value="1"/>
</dbReference>
<dbReference type="PANTHER" id="PTHR21392">
    <property type="entry name" value="TRNA-URIDINE AMINOCARBOXYPROPYLTRANSFERASE 2"/>
    <property type="match status" value="1"/>
</dbReference>
<proteinExistence type="inferred from homology"/>
<dbReference type="EMBL" id="CAXAJV020001283">
    <property type="protein sequence ID" value="CAL7935201.1"/>
    <property type="molecule type" value="Genomic_DNA"/>
</dbReference>
<dbReference type="Proteomes" id="UP001642520">
    <property type="component" value="Unassembled WGS sequence"/>
</dbReference>
<keyword evidence="3" id="KW-0949">S-adenosyl-L-methionine</keyword>
<evidence type="ECO:0000256" key="2">
    <source>
        <dbReference type="ARBA" id="ARBA00022679"/>
    </source>
</evidence>
<sequence>MNEETVWQELSEISADPPETRDKCLKCKRPVPVCWCPGLPKHPVNPASRIIILQHPAEAKRCLRTAPMLALGLEPEKCTIYSTLYFRGKKFPLSKHEGLAEILNDKNTILLYPSPDAIALDKLNPVGVNGQKPYNLVLLDGTWPQAKAIYHSSPPLCFLRACKLVGVPTSEYVIRTQPTEGCLSTLETGAFALSILEGDPELKDKMLGPLHYLCRFQLENGAVTHQSKEFLIKQKAYPKLIGRRLAKQLRMVQEEST</sequence>
<dbReference type="SMART" id="SM01144">
    <property type="entry name" value="DTW"/>
    <property type="match status" value="1"/>
</dbReference>
<evidence type="ECO:0000256" key="3">
    <source>
        <dbReference type="ARBA" id="ARBA00022691"/>
    </source>
</evidence>
<dbReference type="InterPro" id="IPR005636">
    <property type="entry name" value="DTW"/>
</dbReference>
<keyword evidence="2" id="KW-0808">Transferase</keyword>
<keyword evidence="9" id="KW-1185">Reference proteome</keyword>
<name>A0ABP1N2K3_XYLVO</name>
<dbReference type="InterPro" id="IPR039262">
    <property type="entry name" value="DTWD2/TAPT"/>
</dbReference>
<evidence type="ECO:0000256" key="5">
    <source>
        <dbReference type="ARBA" id="ARBA00034489"/>
    </source>
</evidence>
<dbReference type="Pfam" id="PF03942">
    <property type="entry name" value="DTW"/>
    <property type="match status" value="1"/>
</dbReference>
<comment type="catalytic activity">
    <reaction evidence="6">
        <text>a uridine in tRNA + S-adenosyl-L-methionine = a 3-[(3S)-3-amino-3-carboxypropyl]uridine in tRNA + S-methyl-5'-thioadenosine + H(+)</text>
        <dbReference type="Rhea" id="RHEA:62432"/>
        <dbReference type="Rhea" id="RHEA-COMP:13339"/>
        <dbReference type="Rhea" id="RHEA-COMP:16092"/>
        <dbReference type="ChEBI" id="CHEBI:15378"/>
        <dbReference type="ChEBI" id="CHEBI:17509"/>
        <dbReference type="ChEBI" id="CHEBI:59789"/>
        <dbReference type="ChEBI" id="CHEBI:65315"/>
        <dbReference type="ChEBI" id="CHEBI:82930"/>
        <dbReference type="EC" id="2.5.1.25"/>
    </reaction>
</comment>
<evidence type="ECO:0000256" key="6">
    <source>
        <dbReference type="ARBA" id="ARBA00048718"/>
    </source>
</evidence>
<evidence type="ECO:0000313" key="8">
    <source>
        <dbReference type="EMBL" id="CAL7935201.1"/>
    </source>
</evidence>
<protein>
    <recommendedName>
        <fullName evidence="1">tRNA-uridine aminocarboxypropyltransferase</fullName>
        <ecNumber evidence="1">2.5.1.25</ecNumber>
    </recommendedName>
</protein>
<keyword evidence="4" id="KW-0819">tRNA processing</keyword>
<dbReference type="EC" id="2.5.1.25" evidence="1"/>
<evidence type="ECO:0000313" key="9">
    <source>
        <dbReference type="Proteomes" id="UP001642520"/>
    </source>
</evidence>
<comment type="similarity">
    <text evidence="5">Belongs to the TDD superfamily. DTWD2 family.</text>
</comment>
<feature type="domain" description="DTW" evidence="7">
    <location>
        <begin position="20"/>
        <end position="222"/>
    </location>
</feature>
<organism evidence="8 9">
    <name type="scientific">Xylocopa violacea</name>
    <name type="common">Violet carpenter bee</name>
    <name type="synonym">Apis violacea</name>
    <dbReference type="NCBI Taxonomy" id="135666"/>
    <lineage>
        <taxon>Eukaryota</taxon>
        <taxon>Metazoa</taxon>
        <taxon>Ecdysozoa</taxon>
        <taxon>Arthropoda</taxon>
        <taxon>Hexapoda</taxon>
        <taxon>Insecta</taxon>
        <taxon>Pterygota</taxon>
        <taxon>Neoptera</taxon>
        <taxon>Endopterygota</taxon>
        <taxon>Hymenoptera</taxon>
        <taxon>Apocrita</taxon>
        <taxon>Aculeata</taxon>
        <taxon>Apoidea</taxon>
        <taxon>Anthophila</taxon>
        <taxon>Apidae</taxon>
        <taxon>Xylocopa</taxon>
        <taxon>Xylocopa</taxon>
    </lineage>
</organism>
<evidence type="ECO:0000259" key="7">
    <source>
        <dbReference type="SMART" id="SM01144"/>
    </source>
</evidence>
<evidence type="ECO:0000256" key="4">
    <source>
        <dbReference type="ARBA" id="ARBA00022694"/>
    </source>
</evidence>
<comment type="caution">
    <text evidence="8">The sequence shown here is derived from an EMBL/GenBank/DDBJ whole genome shotgun (WGS) entry which is preliminary data.</text>
</comment>
<evidence type="ECO:0000256" key="1">
    <source>
        <dbReference type="ARBA" id="ARBA00012386"/>
    </source>
</evidence>
<reference evidence="8 9" key="1">
    <citation type="submission" date="2024-08" db="EMBL/GenBank/DDBJ databases">
        <authorList>
            <person name="Will J Nash"/>
            <person name="Angela Man"/>
            <person name="Seanna McTaggart"/>
            <person name="Kendall Baker"/>
            <person name="Tom Barker"/>
            <person name="Leah Catchpole"/>
            <person name="Alex Durrant"/>
            <person name="Karim Gharbi"/>
            <person name="Naomi Irish"/>
            <person name="Gemy Kaithakottil"/>
            <person name="Debby Ku"/>
            <person name="Aaliyah Providence"/>
            <person name="Felix Shaw"/>
            <person name="David Swarbreck"/>
            <person name="Chris Watkins"/>
            <person name="Ann M. McCartney"/>
            <person name="Giulio Formenti"/>
            <person name="Alice Mouton"/>
            <person name="Noel Vella"/>
            <person name="Bjorn M von Reumont"/>
            <person name="Adriana Vella"/>
            <person name="Wilfried Haerty"/>
        </authorList>
    </citation>
    <scope>NUCLEOTIDE SEQUENCE [LARGE SCALE GENOMIC DNA]</scope>
</reference>
<accession>A0ABP1N2K3</accession>
<gene>
    <name evidence="8" type="ORF">XYLVIOL_LOCUS1453</name>
</gene>